<dbReference type="PROSITE" id="PS50237">
    <property type="entry name" value="HECT"/>
    <property type="match status" value="1"/>
</dbReference>
<feature type="domain" description="HECT" evidence="4">
    <location>
        <begin position="1"/>
        <end position="58"/>
    </location>
</feature>
<dbReference type="InterPro" id="IPR035983">
    <property type="entry name" value="Hect_E3_ubiquitin_ligase"/>
</dbReference>
<evidence type="ECO:0000313" key="6">
    <source>
        <dbReference type="Proteomes" id="UP001189429"/>
    </source>
</evidence>
<comment type="caution">
    <text evidence="2">Lacks conserved residue(s) required for the propagation of feature annotation.</text>
</comment>
<organism evidence="5 6">
    <name type="scientific">Prorocentrum cordatum</name>
    <dbReference type="NCBI Taxonomy" id="2364126"/>
    <lineage>
        <taxon>Eukaryota</taxon>
        <taxon>Sar</taxon>
        <taxon>Alveolata</taxon>
        <taxon>Dinophyceae</taxon>
        <taxon>Prorocentrales</taxon>
        <taxon>Prorocentraceae</taxon>
        <taxon>Prorocentrum</taxon>
    </lineage>
</organism>
<dbReference type="Gene3D" id="3.30.2410.10">
    <property type="entry name" value="Hect, E3 ligase catalytic domain"/>
    <property type="match status" value="1"/>
</dbReference>
<dbReference type="EMBL" id="CAUYUJ010015799">
    <property type="protein sequence ID" value="CAK0858193.1"/>
    <property type="molecule type" value="Genomic_DNA"/>
</dbReference>
<feature type="region of interest" description="Disordered" evidence="3">
    <location>
        <begin position="1"/>
        <end position="20"/>
    </location>
</feature>
<gene>
    <name evidence="5" type="ORF">PCOR1329_LOCUS48057</name>
</gene>
<evidence type="ECO:0000256" key="3">
    <source>
        <dbReference type="SAM" id="MobiDB-lite"/>
    </source>
</evidence>
<evidence type="ECO:0000256" key="1">
    <source>
        <dbReference type="ARBA" id="ARBA00022786"/>
    </source>
</evidence>
<evidence type="ECO:0000259" key="4">
    <source>
        <dbReference type="PROSITE" id="PS50237"/>
    </source>
</evidence>
<feature type="non-terminal residue" evidence="5">
    <location>
        <position position="58"/>
    </location>
</feature>
<feature type="non-terminal residue" evidence="5">
    <location>
        <position position="1"/>
    </location>
</feature>
<evidence type="ECO:0000256" key="2">
    <source>
        <dbReference type="PROSITE-ProRule" id="PRU00104"/>
    </source>
</evidence>
<dbReference type="InterPro" id="IPR000569">
    <property type="entry name" value="HECT_dom"/>
</dbReference>
<dbReference type="SUPFAM" id="SSF56204">
    <property type="entry name" value="Hect, E3 ligase catalytic domain"/>
    <property type="match status" value="1"/>
</dbReference>
<dbReference type="Proteomes" id="UP001189429">
    <property type="component" value="Unassembled WGS sequence"/>
</dbReference>
<proteinExistence type="predicted"/>
<protein>
    <recommendedName>
        <fullName evidence="4">HECT domain-containing protein</fullName>
    </recommendedName>
</protein>
<comment type="caution">
    <text evidence="5">The sequence shown here is derived from an EMBL/GenBank/DDBJ whole genome shotgun (WGS) entry which is preliminary data.</text>
</comment>
<feature type="compositionally biased region" description="Polar residues" evidence="3">
    <location>
        <begin position="1"/>
        <end position="15"/>
    </location>
</feature>
<evidence type="ECO:0000313" key="5">
    <source>
        <dbReference type="EMBL" id="CAK0858193.1"/>
    </source>
</evidence>
<reference evidence="5" key="1">
    <citation type="submission" date="2023-10" db="EMBL/GenBank/DDBJ databases">
        <authorList>
            <person name="Chen Y."/>
            <person name="Shah S."/>
            <person name="Dougan E. K."/>
            <person name="Thang M."/>
            <person name="Chan C."/>
        </authorList>
    </citation>
    <scope>NUCLEOTIDE SEQUENCE [LARGE SCALE GENOMIC DNA]</scope>
</reference>
<accession>A0ABN9UF77</accession>
<dbReference type="Pfam" id="PF00632">
    <property type="entry name" value="HECT"/>
    <property type="match status" value="1"/>
</dbReference>
<keyword evidence="6" id="KW-1185">Reference proteome</keyword>
<sequence length="58" mass="6639">AIPSSTSRSTGTTQDPRYDASSDQCRWFWEIVLDSFDEDDQRRELLTFVTGSDRAPPK</sequence>
<keyword evidence="1 2" id="KW-0833">Ubl conjugation pathway</keyword>
<name>A0ABN9UF77_9DINO</name>